<accession>A0ABS6TT29</accession>
<gene>
    <name evidence="1" type="ORF">STHAL_18115</name>
</gene>
<dbReference type="Proteomes" id="UP000735541">
    <property type="component" value="Unassembled WGS sequence"/>
</dbReference>
<organism evidence="1 2">
    <name type="scientific">Streptomyces halstedii</name>
    <dbReference type="NCBI Taxonomy" id="1944"/>
    <lineage>
        <taxon>Bacteria</taxon>
        <taxon>Bacillati</taxon>
        <taxon>Actinomycetota</taxon>
        <taxon>Actinomycetes</taxon>
        <taxon>Kitasatosporales</taxon>
        <taxon>Streptomycetaceae</taxon>
        <taxon>Streptomyces</taxon>
    </lineage>
</organism>
<dbReference type="EMBL" id="JAHUVW010000001">
    <property type="protein sequence ID" value="MBV7671367.1"/>
    <property type="molecule type" value="Genomic_DNA"/>
</dbReference>
<protein>
    <recommendedName>
        <fullName evidence="3">Minor tail protein</fullName>
    </recommendedName>
</protein>
<comment type="caution">
    <text evidence="1">The sequence shown here is derived from an EMBL/GenBank/DDBJ whole genome shotgun (WGS) entry which is preliminary data.</text>
</comment>
<sequence length="145" mass="14840">MTILAGQIITAGQLTRLRPTPYEVTASGNLALTTSVVDVPGASITLTTTSPNAIYVAVGTFSFDVVTATTAYAEGMLYVDGAQASGNARWSGEVNTDFGPAAQQWSGTLAAGGSHTLKLRGSASAAGIQILGAFTRLIVTIYEVP</sequence>
<evidence type="ECO:0000313" key="2">
    <source>
        <dbReference type="Proteomes" id="UP000735541"/>
    </source>
</evidence>
<dbReference type="RefSeq" id="WP_228869930.1">
    <property type="nucleotide sequence ID" value="NZ_JAHUVW010000001.1"/>
</dbReference>
<name>A0ABS6TT29_STRHA</name>
<evidence type="ECO:0008006" key="3">
    <source>
        <dbReference type="Google" id="ProtNLM"/>
    </source>
</evidence>
<keyword evidence="2" id="KW-1185">Reference proteome</keyword>
<proteinExistence type="predicted"/>
<reference evidence="1 2" key="1">
    <citation type="submission" date="2021-07" db="EMBL/GenBank/DDBJ databases">
        <title>Sequencing Streptomyces halstedii LGO-A4 genome an citrus endophytic actinomycete.</title>
        <authorList>
            <person name="Samborskyy M."/>
            <person name="Scott N."/>
            <person name="Deglau R."/>
            <person name="Dickens S."/>
            <person name="Oliveira L.G."/>
        </authorList>
    </citation>
    <scope>NUCLEOTIDE SEQUENCE [LARGE SCALE GENOMIC DNA]</scope>
    <source>
        <strain evidence="1 2">LGO-A4</strain>
    </source>
</reference>
<evidence type="ECO:0000313" key="1">
    <source>
        <dbReference type="EMBL" id="MBV7671367.1"/>
    </source>
</evidence>